<accession>A0AAV3RSR2</accession>
<reference evidence="1 2" key="1">
    <citation type="submission" date="2024-01" db="EMBL/GenBank/DDBJ databases">
        <title>The complete chloroplast genome sequence of Lithospermum erythrorhizon: insights into the phylogenetic relationship among Boraginaceae species and the maternal lineages of purple gromwells.</title>
        <authorList>
            <person name="Okada T."/>
            <person name="Watanabe K."/>
        </authorList>
    </citation>
    <scope>NUCLEOTIDE SEQUENCE [LARGE SCALE GENOMIC DNA]</scope>
</reference>
<name>A0AAV3RSR2_LITER</name>
<evidence type="ECO:0000313" key="1">
    <source>
        <dbReference type="EMBL" id="GAA0184728.1"/>
    </source>
</evidence>
<sequence>MGLSAQVVEETKFPSHWVQLIKECVTTVQYSVAVNGQTSNPFRMQCGLRQGDPLFPILFALCTEALSSTLLHSQAMKNLKGVFIDKGGLGFKHLHHFNLALLSRSGWRILRHPTSPLSSMLKSKNETIFKKADPRATNGPGHAVKLTMEWLNHAVVGILRYILVCLMTNNPNGFLIFSLKATEQSLKAIVSLPIAMAILVSWTLLRPSH</sequence>
<protein>
    <recommendedName>
        <fullName evidence="3">Reverse transcriptase domain-containing protein</fullName>
    </recommendedName>
</protein>
<comment type="caution">
    <text evidence="1">The sequence shown here is derived from an EMBL/GenBank/DDBJ whole genome shotgun (WGS) entry which is preliminary data.</text>
</comment>
<proteinExistence type="predicted"/>
<evidence type="ECO:0008006" key="3">
    <source>
        <dbReference type="Google" id="ProtNLM"/>
    </source>
</evidence>
<dbReference type="EMBL" id="BAABME010012118">
    <property type="protein sequence ID" value="GAA0184728.1"/>
    <property type="molecule type" value="Genomic_DNA"/>
</dbReference>
<dbReference type="AlphaFoldDB" id="A0AAV3RSR2"/>
<dbReference type="Proteomes" id="UP001454036">
    <property type="component" value="Unassembled WGS sequence"/>
</dbReference>
<evidence type="ECO:0000313" key="2">
    <source>
        <dbReference type="Proteomes" id="UP001454036"/>
    </source>
</evidence>
<gene>
    <name evidence="1" type="ORF">LIER_32016</name>
</gene>
<organism evidence="1 2">
    <name type="scientific">Lithospermum erythrorhizon</name>
    <name type="common">Purple gromwell</name>
    <name type="synonym">Lithospermum officinale var. erythrorhizon</name>
    <dbReference type="NCBI Taxonomy" id="34254"/>
    <lineage>
        <taxon>Eukaryota</taxon>
        <taxon>Viridiplantae</taxon>
        <taxon>Streptophyta</taxon>
        <taxon>Embryophyta</taxon>
        <taxon>Tracheophyta</taxon>
        <taxon>Spermatophyta</taxon>
        <taxon>Magnoliopsida</taxon>
        <taxon>eudicotyledons</taxon>
        <taxon>Gunneridae</taxon>
        <taxon>Pentapetalae</taxon>
        <taxon>asterids</taxon>
        <taxon>lamiids</taxon>
        <taxon>Boraginales</taxon>
        <taxon>Boraginaceae</taxon>
        <taxon>Boraginoideae</taxon>
        <taxon>Lithospermeae</taxon>
        <taxon>Lithospermum</taxon>
    </lineage>
</organism>
<keyword evidence="2" id="KW-1185">Reference proteome</keyword>